<feature type="compositionally biased region" description="Basic and acidic residues" evidence="1">
    <location>
        <begin position="110"/>
        <end position="123"/>
    </location>
</feature>
<feature type="compositionally biased region" description="Basic and acidic residues" evidence="1">
    <location>
        <begin position="923"/>
        <end position="933"/>
    </location>
</feature>
<dbReference type="PANTHER" id="PTHR39601">
    <property type="entry name" value="CHORIOGENIN HMINOR"/>
    <property type="match status" value="1"/>
</dbReference>
<feature type="compositionally biased region" description="Polar residues" evidence="1">
    <location>
        <begin position="846"/>
        <end position="863"/>
    </location>
</feature>
<dbReference type="Pfam" id="PF26013">
    <property type="entry name" value="DUF8004"/>
    <property type="match status" value="1"/>
</dbReference>
<sequence>MAKRLSSLLMTGMGPDTSAKMLPDSATLSPREARPQPSVETMPRLRSRSPAPRLLRKAPPSQQPQSRASSGQFLTPQPSLYDLQSDPTLSLAPPPYIAADPYNRPPSRTGEPRPASRAEDRSRPGTPNFLRLDTPQLVFPEQPLTTTSSTGDSAAAEKTARRKSLGWFAKSKDEKHAENRGPTAWIAGHPQRLPYDTEELLAARPMQEMWDDLDGNCFVYLYPRISGKGASLKVDSAIFASSPVLTKLAFGDLYSSDPYADRRDAQLNQRTHQLGLSTPPDTPRNSDNSSCGSTVSRDRFSNISDGATEAHLYLPIKLHSDNPGLPTPRSSKSSKGDFENDFSADDLQTLIDIRNFFAFLCGQALVATERKPSFFQIFLSIALILKTYEFSNLDGSTFGEVASSSFDAYVEELGLADVRTSREKTIEGVVLGERMKSIMLYNEAFTHAAGKFDDLVHMKSPKFNLISPITHNRLTRAAMDLEKRLQSIQLILKDFDFPSVFNGIMNSKMSVERKEGVRFDEWKDSWWGMRKWTMHTLAQRYGHWPPKASSKKNDLETSGLNRLVLLDLYRDMSSLYDLLADRTNLTSRTVDSIGEEGAREEPSVRALRAVLSEYDRSTLPVKPPIPFDLPRLPDLRTTRPDALTGDKKEDAKLLAKRLKDDEIGKILRASWNDDTVVTPFIDAYRDMERRAAHGCNINEIVDLRTGQWIFMYVVLQALPMLACDAPGIKHTKGVEYFLCEPPRSGVPWANSNAISGAGAAKRTWFSVGDGGGVVSLPSDVVEHGVEGIYRRSHCWVKAEEWSANNPILNSALHEQEAINAAQSAGLGDGMLPPLSGPMDGMRRDSSSSTNLLGASVGSRSGSPASHRLSSFGLGLEALPLPVGVSPDGRAASPAPSGRPQPAHSVDASKTFDAILGSTGQQQKSEKTSRWKKK</sequence>
<feature type="region of interest" description="Disordered" evidence="1">
    <location>
        <begin position="882"/>
        <end position="933"/>
    </location>
</feature>
<feature type="domain" description="DUF8004" evidence="2">
    <location>
        <begin position="404"/>
        <end position="497"/>
    </location>
</feature>
<protein>
    <recommendedName>
        <fullName evidence="2">DUF8004 domain-containing protein</fullName>
    </recommendedName>
</protein>
<feature type="region of interest" description="Disordered" evidence="1">
    <location>
        <begin position="273"/>
        <end position="299"/>
    </location>
</feature>
<feature type="compositionally biased region" description="Low complexity" evidence="1">
    <location>
        <begin position="48"/>
        <end position="72"/>
    </location>
</feature>
<feature type="compositionally biased region" description="Polar residues" evidence="1">
    <location>
        <begin position="283"/>
        <end position="299"/>
    </location>
</feature>
<dbReference type="OrthoDB" id="5300331at2759"/>
<organism evidence="3 4">
    <name type="scientific">Teratosphaeria nubilosa</name>
    <dbReference type="NCBI Taxonomy" id="161662"/>
    <lineage>
        <taxon>Eukaryota</taxon>
        <taxon>Fungi</taxon>
        <taxon>Dikarya</taxon>
        <taxon>Ascomycota</taxon>
        <taxon>Pezizomycotina</taxon>
        <taxon>Dothideomycetes</taxon>
        <taxon>Dothideomycetidae</taxon>
        <taxon>Mycosphaerellales</taxon>
        <taxon>Teratosphaeriaceae</taxon>
        <taxon>Teratosphaeria</taxon>
    </lineage>
</organism>
<gene>
    <name evidence="3" type="ORF">EJ03DRAFT_331789</name>
</gene>
<accession>A0A6G1KV40</accession>
<keyword evidence="4" id="KW-1185">Reference proteome</keyword>
<evidence type="ECO:0000313" key="4">
    <source>
        <dbReference type="Proteomes" id="UP000799436"/>
    </source>
</evidence>
<evidence type="ECO:0000256" key="1">
    <source>
        <dbReference type="SAM" id="MobiDB-lite"/>
    </source>
</evidence>
<dbReference type="EMBL" id="ML995920">
    <property type="protein sequence ID" value="KAF2764496.1"/>
    <property type="molecule type" value="Genomic_DNA"/>
</dbReference>
<feature type="region of interest" description="Disordered" evidence="1">
    <location>
        <begin position="824"/>
        <end position="866"/>
    </location>
</feature>
<feature type="compositionally biased region" description="Low complexity" evidence="1">
    <location>
        <begin position="145"/>
        <end position="156"/>
    </location>
</feature>
<dbReference type="AlphaFoldDB" id="A0A6G1KV40"/>
<dbReference type="InterPro" id="IPR058317">
    <property type="entry name" value="DUF8004"/>
</dbReference>
<name>A0A6G1KV40_9PEZI</name>
<evidence type="ECO:0000313" key="3">
    <source>
        <dbReference type="EMBL" id="KAF2764496.1"/>
    </source>
</evidence>
<proteinExistence type="predicted"/>
<evidence type="ECO:0000259" key="2">
    <source>
        <dbReference type="Pfam" id="PF26013"/>
    </source>
</evidence>
<dbReference type="Proteomes" id="UP000799436">
    <property type="component" value="Unassembled WGS sequence"/>
</dbReference>
<feature type="region of interest" description="Disordered" evidence="1">
    <location>
        <begin position="1"/>
        <end position="157"/>
    </location>
</feature>
<dbReference type="PANTHER" id="PTHR39601:SF2">
    <property type="entry name" value="CHORIOGENIN HMINOR"/>
    <property type="match status" value="1"/>
</dbReference>
<reference evidence="3" key="1">
    <citation type="journal article" date="2020" name="Stud. Mycol.">
        <title>101 Dothideomycetes genomes: a test case for predicting lifestyles and emergence of pathogens.</title>
        <authorList>
            <person name="Haridas S."/>
            <person name="Albert R."/>
            <person name="Binder M."/>
            <person name="Bloem J."/>
            <person name="Labutti K."/>
            <person name="Salamov A."/>
            <person name="Andreopoulos B."/>
            <person name="Baker S."/>
            <person name="Barry K."/>
            <person name="Bills G."/>
            <person name="Bluhm B."/>
            <person name="Cannon C."/>
            <person name="Castanera R."/>
            <person name="Culley D."/>
            <person name="Daum C."/>
            <person name="Ezra D."/>
            <person name="Gonzalez J."/>
            <person name="Henrissat B."/>
            <person name="Kuo A."/>
            <person name="Liang C."/>
            <person name="Lipzen A."/>
            <person name="Lutzoni F."/>
            <person name="Magnuson J."/>
            <person name="Mondo S."/>
            <person name="Nolan M."/>
            <person name="Ohm R."/>
            <person name="Pangilinan J."/>
            <person name="Park H.-J."/>
            <person name="Ramirez L."/>
            <person name="Alfaro M."/>
            <person name="Sun H."/>
            <person name="Tritt A."/>
            <person name="Yoshinaga Y."/>
            <person name="Zwiers L.-H."/>
            <person name="Turgeon B."/>
            <person name="Goodwin S."/>
            <person name="Spatafora J."/>
            <person name="Crous P."/>
            <person name="Grigoriev I."/>
        </authorList>
    </citation>
    <scope>NUCLEOTIDE SEQUENCE</scope>
    <source>
        <strain evidence="3">CBS 116005</strain>
    </source>
</reference>